<dbReference type="InterPro" id="IPR023485">
    <property type="entry name" value="Ptyr_pPase"/>
</dbReference>
<dbReference type="InterPro" id="IPR036390">
    <property type="entry name" value="WH_DNA-bd_sf"/>
</dbReference>
<dbReference type="InterPro" id="IPR048716">
    <property type="entry name" value="Phosphatase-like_N"/>
</dbReference>
<dbReference type="InterPro" id="IPR036388">
    <property type="entry name" value="WH-like_DNA-bd_sf"/>
</dbReference>
<accession>A0ABY2ICD5</accession>
<dbReference type="Pfam" id="PF21234">
    <property type="entry name" value="Phosphatase-like_N"/>
    <property type="match status" value="1"/>
</dbReference>
<dbReference type="SMART" id="SM00226">
    <property type="entry name" value="LMWPc"/>
    <property type="match status" value="1"/>
</dbReference>
<dbReference type="PANTHER" id="PTHR43428">
    <property type="entry name" value="ARSENATE REDUCTASE"/>
    <property type="match status" value="1"/>
</dbReference>
<evidence type="ECO:0000313" key="4">
    <source>
        <dbReference type="Proteomes" id="UP000297608"/>
    </source>
</evidence>
<reference evidence="3 4" key="1">
    <citation type="submission" date="2019-03" db="EMBL/GenBank/DDBJ databases">
        <title>Genomics of glacier-inhabiting Cryobacterium strains.</title>
        <authorList>
            <person name="Liu Q."/>
            <person name="Xin Y.-H."/>
        </authorList>
    </citation>
    <scope>NUCLEOTIDE SEQUENCE [LARGE SCALE GENOMIC DNA]</scope>
    <source>
        <strain evidence="3 4">MDB2-B</strain>
    </source>
</reference>
<dbReference type="NCBIfam" id="NF033788">
    <property type="entry name" value="HTH_metalloreg"/>
    <property type="match status" value="1"/>
</dbReference>
<dbReference type="Gene3D" id="1.10.8.1060">
    <property type="entry name" value="Corynebacterium glutamicum thioredoxin-dependent arsenate reductase, N-terminal domain"/>
    <property type="match status" value="1"/>
</dbReference>
<sequence>MRTNRADTPEVELRPLDRAAAEDIARSLRAMADPTRVQLLGMIVGRPDGRALVGELATALGLSQPTVSHHMRIMTEEGLLSREQVGRQVWYSVVPERVGDVLETTGNGSDQIAAVVAAPVLARITDDLATRFRGTFSHETVERYVRESYELLARQAKVTRYLPSFTARFAGDRLRSLATANDRSPTAGRFGTGASRSPGVPAALNVPDEPDAAKVPNAPDVPEVLFVCVQNAGRSQMASAILRSLAGDRVRVLTAGSAPAGRVNPMVVAALDEIGVPLAGEYPKPLTDEVVRAADYVITMGCGDACPVYPGRTYLDWDLADPVGLPVEGVRAIRDEIEARVRALLADLDRMRRPTT</sequence>
<dbReference type="Gene3D" id="1.10.10.10">
    <property type="entry name" value="Winged helix-like DNA-binding domain superfamily/Winged helix DNA-binding domain"/>
    <property type="match status" value="1"/>
</dbReference>
<protein>
    <submittedName>
        <fullName evidence="3">Metalloregulator ArsR/SmtB family transcription factor</fullName>
    </submittedName>
</protein>
<dbReference type="Pfam" id="PF01451">
    <property type="entry name" value="LMWPc"/>
    <property type="match status" value="1"/>
</dbReference>
<dbReference type="PANTHER" id="PTHR43428:SF1">
    <property type="entry name" value="ARSENATE REDUCTASE"/>
    <property type="match status" value="1"/>
</dbReference>
<dbReference type="InterPro" id="IPR036196">
    <property type="entry name" value="Ptyr_pPase_sf"/>
</dbReference>
<proteinExistence type="predicted"/>
<dbReference type="SUPFAM" id="SSF52788">
    <property type="entry name" value="Phosphotyrosine protein phosphatases I"/>
    <property type="match status" value="1"/>
</dbReference>
<dbReference type="PROSITE" id="PS50987">
    <property type="entry name" value="HTH_ARSR_2"/>
    <property type="match status" value="1"/>
</dbReference>
<dbReference type="InterPro" id="IPR011991">
    <property type="entry name" value="ArsR-like_HTH"/>
</dbReference>
<organism evidence="3 4">
    <name type="scientific">Cryobacterium algoricola</name>
    <dbReference type="NCBI Taxonomy" id="1259183"/>
    <lineage>
        <taxon>Bacteria</taxon>
        <taxon>Bacillati</taxon>
        <taxon>Actinomycetota</taxon>
        <taxon>Actinomycetes</taxon>
        <taxon>Micrococcales</taxon>
        <taxon>Microbacteriaceae</taxon>
        <taxon>Cryobacterium</taxon>
    </lineage>
</organism>
<feature type="domain" description="HTH arsR-type" evidence="2">
    <location>
        <begin position="16"/>
        <end position="113"/>
    </location>
</feature>
<keyword evidence="1" id="KW-0059">Arsenical resistance</keyword>
<dbReference type="SUPFAM" id="SSF46785">
    <property type="entry name" value="Winged helix' DNA-binding domain"/>
    <property type="match status" value="1"/>
</dbReference>
<dbReference type="InterPro" id="IPR001845">
    <property type="entry name" value="HTH_ArsR_DNA-bd_dom"/>
</dbReference>
<dbReference type="Proteomes" id="UP000297608">
    <property type="component" value="Unassembled WGS sequence"/>
</dbReference>
<dbReference type="EMBL" id="SOFG01000011">
    <property type="protein sequence ID" value="TFB87248.1"/>
    <property type="molecule type" value="Genomic_DNA"/>
</dbReference>
<dbReference type="CDD" id="cd00090">
    <property type="entry name" value="HTH_ARSR"/>
    <property type="match status" value="1"/>
</dbReference>
<dbReference type="CDD" id="cd16345">
    <property type="entry name" value="LMWP_ArsC"/>
    <property type="match status" value="1"/>
</dbReference>
<dbReference type="SMART" id="SM00418">
    <property type="entry name" value="HTH_ARSR"/>
    <property type="match status" value="1"/>
</dbReference>
<evidence type="ECO:0000313" key="3">
    <source>
        <dbReference type="EMBL" id="TFB87248.1"/>
    </source>
</evidence>
<dbReference type="NCBIfam" id="NF046112">
    <property type="entry name" value="MSMEG_6209_Nter"/>
    <property type="match status" value="1"/>
</dbReference>
<name>A0ABY2ICD5_9MICO</name>
<dbReference type="Gene3D" id="3.40.50.2300">
    <property type="match status" value="1"/>
</dbReference>
<dbReference type="PRINTS" id="PR00778">
    <property type="entry name" value="HTHARSR"/>
</dbReference>
<dbReference type="Pfam" id="PF12840">
    <property type="entry name" value="HTH_20"/>
    <property type="match status" value="1"/>
</dbReference>
<evidence type="ECO:0000259" key="2">
    <source>
        <dbReference type="PROSITE" id="PS50987"/>
    </source>
</evidence>
<evidence type="ECO:0000256" key="1">
    <source>
        <dbReference type="ARBA" id="ARBA00022849"/>
    </source>
</evidence>
<keyword evidence="4" id="KW-1185">Reference proteome</keyword>
<dbReference type="RefSeq" id="WP_134534404.1">
    <property type="nucleotide sequence ID" value="NZ_SOFG01000011.1"/>
</dbReference>
<gene>
    <name evidence="3" type="ORF">E3O44_08975</name>
</gene>
<comment type="caution">
    <text evidence="3">The sequence shown here is derived from an EMBL/GenBank/DDBJ whole genome shotgun (WGS) entry which is preliminary data.</text>
</comment>